<dbReference type="InterPro" id="IPR008979">
    <property type="entry name" value="Galactose-bd-like_sf"/>
</dbReference>
<evidence type="ECO:0000259" key="3">
    <source>
        <dbReference type="PROSITE" id="PS51762"/>
    </source>
</evidence>
<dbReference type="GO" id="GO:0005975">
    <property type="term" value="P:carbohydrate metabolic process"/>
    <property type="evidence" value="ECO:0007669"/>
    <property type="project" value="InterPro"/>
</dbReference>
<feature type="region of interest" description="Disordered" evidence="2">
    <location>
        <begin position="181"/>
        <end position="208"/>
    </location>
</feature>
<evidence type="ECO:0000313" key="4">
    <source>
        <dbReference type="EMBL" id="RZU34091.1"/>
    </source>
</evidence>
<feature type="domain" description="GH16" evidence="3">
    <location>
        <begin position="458"/>
        <end position="708"/>
    </location>
</feature>
<evidence type="ECO:0000256" key="2">
    <source>
        <dbReference type="SAM" id="MobiDB-lite"/>
    </source>
</evidence>
<dbReference type="Proteomes" id="UP000292507">
    <property type="component" value="Unassembled WGS sequence"/>
</dbReference>
<dbReference type="PROSITE" id="PS51762">
    <property type="entry name" value="GH16_2"/>
    <property type="match status" value="1"/>
</dbReference>
<organism evidence="4 5">
    <name type="scientific">Blastococcus saxobsidens</name>
    <dbReference type="NCBI Taxonomy" id="138336"/>
    <lineage>
        <taxon>Bacteria</taxon>
        <taxon>Bacillati</taxon>
        <taxon>Actinomycetota</taxon>
        <taxon>Actinomycetes</taxon>
        <taxon>Geodermatophilales</taxon>
        <taxon>Geodermatophilaceae</taxon>
        <taxon>Blastococcus</taxon>
    </lineage>
</organism>
<reference evidence="4 5" key="1">
    <citation type="submission" date="2019-02" db="EMBL/GenBank/DDBJ databases">
        <title>Sequencing the genomes of 1000 actinobacteria strains.</title>
        <authorList>
            <person name="Klenk H.-P."/>
        </authorList>
    </citation>
    <scope>NUCLEOTIDE SEQUENCE [LARGE SCALE GENOMIC DNA]</scope>
    <source>
        <strain evidence="4 5">DSM 44509</strain>
    </source>
</reference>
<comment type="similarity">
    <text evidence="1">Belongs to the glycosyl hydrolase 16 family.</text>
</comment>
<keyword evidence="5" id="KW-1185">Reference proteome</keyword>
<dbReference type="InterPro" id="IPR055826">
    <property type="entry name" value="DUF7402"/>
</dbReference>
<dbReference type="OrthoDB" id="9809583at2"/>
<name>A0A4Q7YCS2_9ACTN</name>
<evidence type="ECO:0000313" key="5">
    <source>
        <dbReference type="Proteomes" id="UP000292507"/>
    </source>
</evidence>
<dbReference type="Pfam" id="PF00722">
    <property type="entry name" value="Glyco_hydro_16"/>
    <property type="match status" value="1"/>
</dbReference>
<dbReference type="Gene3D" id="2.60.120.200">
    <property type="match status" value="1"/>
</dbReference>
<proteinExistence type="inferred from homology"/>
<dbReference type="PANTHER" id="PTHR10963:SF55">
    <property type="entry name" value="GLYCOSIDE HYDROLASE FAMILY 16 PROTEIN"/>
    <property type="match status" value="1"/>
</dbReference>
<dbReference type="InterPro" id="IPR013320">
    <property type="entry name" value="ConA-like_dom_sf"/>
</dbReference>
<feature type="region of interest" description="Disordered" evidence="2">
    <location>
        <begin position="475"/>
        <end position="496"/>
    </location>
</feature>
<dbReference type="EMBL" id="SHKV01000001">
    <property type="protein sequence ID" value="RZU34091.1"/>
    <property type="molecule type" value="Genomic_DNA"/>
</dbReference>
<dbReference type="GO" id="GO:0004553">
    <property type="term" value="F:hydrolase activity, hydrolyzing O-glycosyl compounds"/>
    <property type="evidence" value="ECO:0007669"/>
    <property type="project" value="InterPro"/>
</dbReference>
<dbReference type="Gene3D" id="2.60.120.260">
    <property type="entry name" value="Galactose-binding domain-like"/>
    <property type="match status" value="1"/>
</dbReference>
<protein>
    <submittedName>
        <fullName evidence="4">F5/8 type C domain-containing protein</fullName>
    </submittedName>
</protein>
<sequence>MPRSLSLSSLAVLVTSLMLITWVVVTPPPESSIEVRVSASSTAAGYDPMALIPSSGDGSARQQLDGAVAWRSADETVGAWVELTTRRPRAVNRLSLDGVAQPLLRPTSVLLTFDGGSPLLVTADVHGDAEITFSPRTASAVRVTVAGASEQSTSVGLASIWADSSGTPDTTVDPAPPVVATASSTGRSPAASLVDGNLSSGDPGGEWHAAADDSAPWVQLAWSAAHEVASVQVLGPSAAVTESAAQTLRGELHFSDGSSVVVSGVAGDEGPTTVAFAPRMSSWVRLELEPEPDGAISLREFVAYRAGVTPPTWPEFAPGRGYATEAPVAERCDQATLSGMAAPGSLRLVCPPPGAAVEGVTRIVVAGTPGTELQAVAWSAEDAQSLTTPRPVALVTVGTSGHAALEVDMAMLPHGPVTLEISALGLSRAYTTPLSVQLFNRAGLVVKQPDHAPPGMTLQWSEEFREPLSVSASGRGAQYAASKPEPGGSSQFGDAVFADPATGTQTLSTLEGEYLRIRAQPIGVGVTASWGQQHESGLLSSFRVGASGFSAQYGYFEARLMGAPGAGTWPAFWMLNSEAAARDTGTAAEVDAVELYGHNPRGSCHTLHSWNDSAPAPPPENDGAPRCRATNGFTDWTMTWHTYGVRIVPGGAIFFIDGHEVGTRSGLIHTDQPFFFLINLALGGGWPVDLSSTQDTSDLYVDWVRVYT</sequence>
<dbReference type="SUPFAM" id="SSF49899">
    <property type="entry name" value="Concanavalin A-like lectins/glucanases"/>
    <property type="match status" value="1"/>
</dbReference>
<dbReference type="SUPFAM" id="SSF49785">
    <property type="entry name" value="Galactose-binding domain-like"/>
    <property type="match status" value="1"/>
</dbReference>
<evidence type="ECO:0000256" key="1">
    <source>
        <dbReference type="ARBA" id="ARBA00006865"/>
    </source>
</evidence>
<gene>
    <name evidence="4" type="ORF">BKA19_3845</name>
</gene>
<dbReference type="Pfam" id="PF24135">
    <property type="entry name" value="DUF7402"/>
    <property type="match status" value="2"/>
</dbReference>
<comment type="caution">
    <text evidence="4">The sequence shown here is derived from an EMBL/GenBank/DDBJ whole genome shotgun (WGS) entry which is preliminary data.</text>
</comment>
<accession>A0A4Q7YCS2</accession>
<dbReference type="CDD" id="cd08023">
    <property type="entry name" value="GH16_laminarinase_like"/>
    <property type="match status" value="1"/>
</dbReference>
<dbReference type="InterPro" id="IPR000757">
    <property type="entry name" value="Beta-glucanase-like"/>
</dbReference>
<dbReference type="PANTHER" id="PTHR10963">
    <property type="entry name" value="GLYCOSYL HYDROLASE-RELATED"/>
    <property type="match status" value="1"/>
</dbReference>
<dbReference type="InterPro" id="IPR050546">
    <property type="entry name" value="Glycosyl_Hydrlase_16"/>
</dbReference>
<dbReference type="AlphaFoldDB" id="A0A4Q7YCS2"/>